<comment type="caution">
    <text evidence="1">The sequence shown here is derived from an EMBL/GenBank/DDBJ whole genome shotgun (WGS) entry which is preliminary data.</text>
</comment>
<proteinExistence type="predicted"/>
<dbReference type="AlphaFoldDB" id="A0A7V9Z7M1"/>
<name>A0A7V9Z7M1_9BACL</name>
<keyword evidence="2" id="KW-1185">Reference proteome</keyword>
<evidence type="ECO:0000313" key="2">
    <source>
        <dbReference type="Proteomes" id="UP000523087"/>
    </source>
</evidence>
<sequence>MIETVKSKQSKQSDLERTKRLLTTIYPKGVVILGVG</sequence>
<protein>
    <submittedName>
        <fullName evidence="1">Uncharacterized protein</fullName>
    </submittedName>
</protein>
<reference evidence="1 2" key="1">
    <citation type="submission" date="2020-07" db="EMBL/GenBank/DDBJ databases">
        <title>Genomic Encyclopedia of Type Strains, Phase IV (KMG-IV): sequencing the most valuable type-strain genomes for metagenomic binning, comparative biology and taxonomic classification.</title>
        <authorList>
            <person name="Goeker M."/>
        </authorList>
    </citation>
    <scope>NUCLEOTIDE SEQUENCE [LARGE SCALE GENOMIC DNA]</scope>
    <source>
        <strain evidence="1 2">DSM 15730</strain>
    </source>
</reference>
<gene>
    <name evidence="1" type="ORF">HNR31_002247</name>
</gene>
<evidence type="ECO:0000313" key="1">
    <source>
        <dbReference type="EMBL" id="MBA2875459.1"/>
    </source>
</evidence>
<accession>A0A7V9Z7M1</accession>
<dbReference type="EMBL" id="JACDUT010000006">
    <property type="protein sequence ID" value="MBA2875459.1"/>
    <property type="molecule type" value="Genomic_DNA"/>
</dbReference>
<organism evidence="1 2">
    <name type="scientific">Thermaerobacillus caldiproteolyticus</name>
    <dbReference type="NCBI Taxonomy" id="247480"/>
    <lineage>
        <taxon>Bacteria</taxon>
        <taxon>Bacillati</taxon>
        <taxon>Bacillota</taxon>
        <taxon>Bacilli</taxon>
        <taxon>Bacillales</taxon>
        <taxon>Anoxybacillaceae</taxon>
        <taxon>Thermaerobacillus</taxon>
    </lineage>
</organism>
<dbReference type="Proteomes" id="UP000523087">
    <property type="component" value="Unassembled WGS sequence"/>
</dbReference>